<proteinExistence type="predicted"/>
<feature type="region of interest" description="Disordered" evidence="1">
    <location>
        <begin position="1"/>
        <end position="25"/>
    </location>
</feature>
<feature type="compositionally biased region" description="Low complexity" evidence="1">
    <location>
        <begin position="70"/>
        <end position="89"/>
    </location>
</feature>
<dbReference type="AlphaFoldDB" id="A0A836BTJ7"/>
<evidence type="ECO:0000313" key="3">
    <source>
        <dbReference type="Proteomes" id="UP000612055"/>
    </source>
</evidence>
<name>A0A836BTJ7_9CHLO</name>
<organism evidence="2 3">
    <name type="scientific">Edaphochlamys debaryana</name>
    <dbReference type="NCBI Taxonomy" id="47281"/>
    <lineage>
        <taxon>Eukaryota</taxon>
        <taxon>Viridiplantae</taxon>
        <taxon>Chlorophyta</taxon>
        <taxon>core chlorophytes</taxon>
        <taxon>Chlorophyceae</taxon>
        <taxon>CS clade</taxon>
        <taxon>Chlamydomonadales</taxon>
        <taxon>Chlamydomonadales incertae sedis</taxon>
        <taxon>Edaphochlamys</taxon>
    </lineage>
</organism>
<keyword evidence="3" id="KW-1185">Reference proteome</keyword>
<feature type="compositionally biased region" description="Low complexity" evidence="1">
    <location>
        <begin position="1"/>
        <end position="21"/>
    </location>
</feature>
<sequence length="141" mass="14280">MSSSSGRSSGASSASGASAISVDHLETGRAFKDEADRLEGAARVHTANLAALGQEPGAPPPGPRPPHEPQAPAAAGPASEAGSSTSAAPDAGRSPEEQWADAWVNYCSLMKTYVNELWEQWQGLAEGQQEAAAAEAGAPEA</sequence>
<reference evidence="2" key="1">
    <citation type="journal article" date="2020" name="bioRxiv">
        <title>Comparative genomics of Chlamydomonas.</title>
        <authorList>
            <person name="Craig R.J."/>
            <person name="Hasan A.R."/>
            <person name="Ness R.W."/>
            <person name="Keightley P.D."/>
        </authorList>
    </citation>
    <scope>NUCLEOTIDE SEQUENCE</scope>
    <source>
        <strain evidence="2">CCAP 11/70</strain>
    </source>
</reference>
<evidence type="ECO:0000313" key="2">
    <source>
        <dbReference type="EMBL" id="KAG2488621.1"/>
    </source>
</evidence>
<evidence type="ECO:0000256" key="1">
    <source>
        <dbReference type="SAM" id="MobiDB-lite"/>
    </source>
</evidence>
<accession>A0A836BTJ7</accession>
<gene>
    <name evidence="2" type="ORF">HYH03_012794</name>
</gene>
<dbReference type="Proteomes" id="UP000612055">
    <property type="component" value="Unassembled WGS sequence"/>
</dbReference>
<feature type="region of interest" description="Disordered" evidence="1">
    <location>
        <begin position="49"/>
        <end position="96"/>
    </location>
</feature>
<dbReference type="EMBL" id="JAEHOE010000081">
    <property type="protein sequence ID" value="KAG2488621.1"/>
    <property type="molecule type" value="Genomic_DNA"/>
</dbReference>
<protein>
    <submittedName>
        <fullName evidence="2">Uncharacterized protein</fullName>
    </submittedName>
</protein>
<comment type="caution">
    <text evidence="2">The sequence shown here is derived from an EMBL/GenBank/DDBJ whole genome shotgun (WGS) entry which is preliminary data.</text>
</comment>